<dbReference type="Proteomes" id="UP000245119">
    <property type="component" value="Linkage Group LG13"/>
</dbReference>
<feature type="transmembrane region" description="Helical" evidence="14">
    <location>
        <begin position="33"/>
        <end position="52"/>
    </location>
</feature>
<dbReference type="OMA" id="WRVGTWY"/>
<protein>
    <recommendedName>
        <fullName evidence="3 14">NADH dehydrogenase [ubiquinone] 1 alpha subcomplex subunit 13</fullName>
    </recommendedName>
</protein>
<dbReference type="Pfam" id="PF06212">
    <property type="entry name" value="GRIM-19"/>
    <property type="match status" value="1"/>
</dbReference>
<dbReference type="GO" id="GO:0045271">
    <property type="term" value="C:respiratory chain complex I"/>
    <property type="evidence" value="ECO:0007669"/>
    <property type="project" value="UniProtKB-UniRule"/>
</dbReference>
<evidence type="ECO:0000256" key="10">
    <source>
        <dbReference type="ARBA" id="ARBA00023128"/>
    </source>
</evidence>
<comment type="function">
    <text evidence="12">Accessory subunit of the mitochondrial membrane respiratory chain NADH dehydrogenase (Complex I), that is believed not to be involved in catalysis. Complex I functions in the transfer of electrons from NADH to the respiratory chain. The immediate electron acceptor for the enzyme is believed to be ubiquinone. Involved in the interferon/all-trans-retinoic acid (IFN/RA) induced cell death. This apoptotic activity is inhibited by interaction with viral IRF1. Prevents the transactivation of STAT3 target genes. May play a role in CARD15-mediated innate mucosal responses and serve to regulate intestinal epithelial cell responses to microbes.</text>
</comment>
<dbReference type="STRING" id="400727.A0A2T7NE93"/>
<comment type="subcellular location">
    <subcellularLocation>
        <location evidence="1 14">Mitochondrion inner membrane</location>
        <topology evidence="1 14">Single-pass membrane protein</topology>
        <orientation evidence="1 14">Matrix side</orientation>
    </subcellularLocation>
</comment>
<evidence type="ECO:0000256" key="4">
    <source>
        <dbReference type="ARBA" id="ARBA00022448"/>
    </source>
</evidence>
<keyword evidence="10 14" id="KW-0496">Mitochondrion</keyword>
<evidence type="ECO:0000256" key="12">
    <source>
        <dbReference type="ARBA" id="ARBA00045908"/>
    </source>
</evidence>
<comment type="function">
    <text evidence="14">Complex I functions in the transfer of electrons from NADH to the respiratory chain. Accessory subunit of the mitochondrial membrane respiratory chain NADH dehydrogenase (Complex I), that is believed not to be involved in catalysis.</text>
</comment>
<evidence type="ECO:0000256" key="9">
    <source>
        <dbReference type="ARBA" id="ARBA00022989"/>
    </source>
</evidence>
<evidence type="ECO:0000313" key="16">
    <source>
        <dbReference type="Proteomes" id="UP000245119"/>
    </source>
</evidence>
<keyword evidence="7 14" id="KW-0999">Mitochondrion inner membrane</keyword>
<name>A0A2T7NE93_POMCA</name>
<comment type="subunit">
    <text evidence="13">Complex I is composed of 45 different subunits. Interacts with CARD15, but not with CARD4. Interacts with STAT3, but not with STAT1, STAT2 and STAT5A. Interacts with OLFM4.</text>
</comment>
<accession>A0A2T7NE93</accession>
<organism evidence="15 16">
    <name type="scientific">Pomacea canaliculata</name>
    <name type="common">Golden apple snail</name>
    <dbReference type="NCBI Taxonomy" id="400727"/>
    <lineage>
        <taxon>Eukaryota</taxon>
        <taxon>Metazoa</taxon>
        <taxon>Spiralia</taxon>
        <taxon>Lophotrochozoa</taxon>
        <taxon>Mollusca</taxon>
        <taxon>Gastropoda</taxon>
        <taxon>Caenogastropoda</taxon>
        <taxon>Architaenioglossa</taxon>
        <taxon>Ampullarioidea</taxon>
        <taxon>Ampullariidae</taxon>
        <taxon>Pomacea</taxon>
    </lineage>
</organism>
<evidence type="ECO:0000256" key="3">
    <source>
        <dbReference type="ARBA" id="ARBA00018192"/>
    </source>
</evidence>
<evidence type="ECO:0000256" key="1">
    <source>
        <dbReference type="ARBA" id="ARBA00004298"/>
    </source>
</evidence>
<evidence type="ECO:0000256" key="5">
    <source>
        <dbReference type="ARBA" id="ARBA00022660"/>
    </source>
</evidence>
<reference evidence="15 16" key="1">
    <citation type="submission" date="2018-04" db="EMBL/GenBank/DDBJ databases">
        <title>The genome of golden apple snail Pomacea canaliculata provides insight into stress tolerance and invasive adaptation.</title>
        <authorList>
            <person name="Liu C."/>
            <person name="Liu B."/>
            <person name="Ren Y."/>
            <person name="Zhang Y."/>
            <person name="Wang H."/>
            <person name="Li S."/>
            <person name="Jiang F."/>
            <person name="Yin L."/>
            <person name="Zhang G."/>
            <person name="Qian W."/>
            <person name="Fan W."/>
        </authorList>
    </citation>
    <scope>NUCLEOTIDE SEQUENCE [LARGE SCALE GENOMIC DNA]</scope>
    <source>
        <strain evidence="15">SZHN2017</strain>
        <tissue evidence="15">Muscle</tissue>
    </source>
</reference>
<keyword evidence="9 14" id="KW-1133">Transmembrane helix</keyword>
<dbReference type="OrthoDB" id="3308at2759"/>
<sequence>MASKGYKQEMPPPAGYGPIEWAKQIPKKKMSGITQFGLFIGFTGLSWVGFYYQKRRHCKDDLEMRDARLAVLPLLLAERNRLLLKQIRENRDEENELMKNVDGWVTGTLWGKPVYHNIRDRWIDPSADEYFAHCKYWERMYTVHDKLNH</sequence>
<keyword evidence="6 14" id="KW-0812">Transmembrane</keyword>
<keyword evidence="11 14" id="KW-0472">Membrane</keyword>
<evidence type="ECO:0000256" key="7">
    <source>
        <dbReference type="ARBA" id="ARBA00022792"/>
    </source>
</evidence>
<comment type="caution">
    <text evidence="15">The sequence shown here is derived from an EMBL/GenBank/DDBJ whole genome shotgun (WGS) entry which is preliminary data.</text>
</comment>
<proteinExistence type="inferred from homology"/>
<dbReference type="GO" id="GO:0005743">
    <property type="term" value="C:mitochondrial inner membrane"/>
    <property type="evidence" value="ECO:0007669"/>
    <property type="project" value="UniProtKB-SubCell"/>
</dbReference>
<evidence type="ECO:0000256" key="13">
    <source>
        <dbReference type="ARBA" id="ARBA00046797"/>
    </source>
</evidence>
<evidence type="ECO:0000256" key="8">
    <source>
        <dbReference type="ARBA" id="ARBA00022982"/>
    </source>
</evidence>
<evidence type="ECO:0000256" key="2">
    <source>
        <dbReference type="ARBA" id="ARBA00007312"/>
    </source>
</evidence>
<dbReference type="PANTHER" id="PTHR12966">
    <property type="entry name" value="NADH DEHYDROGENASE UBIQUINONE 1 ALPHA SUBCOMPLEX SUBUNIT 13"/>
    <property type="match status" value="1"/>
</dbReference>
<comment type="similarity">
    <text evidence="2 14">Belongs to the complex I NDUFA13 subunit family.</text>
</comment>
<dbReference type="PANTHER" id="PTHR12966:SF0">
    <property type="entry name" value="NADH DEHYDROGENASE [UBIQUINONE] 1 ALPHA SUBCOMPLEX SUBUNIT 13"/>
    <property type="match status" value="1"/>
</dbReference>
<keyword evidence="8 14" id="KW-0249">Electron transport</keyword>
<keyword evidence="16" id="KW-1185">Reference proteome</keyword>
<gene>
    <name evidence="15" type="ORF">C0Q70_19983</name>
</gene>
<keyword evidence="5 14" id="KW-0679">Respiratory chain</keyword>
<keyword evidence="4 14" id="KW-0813">Transport</keyword>
<dbReference type="EMBL" id="PZQS01000013">
    <property type="protein sequence ID" value="PVD19494.1"/>
    <property type="molecule type" value="Genomic_DNA"/>
</dbReference>
<evidence type="ECO:0000256" key="11">
    <source>
        <dbReference type="ARBA" id="ARBA00023136"/>
    </source>
</evidence>
<evidence type="ECO:0000256" key="6">
    <source>
        <dbReference type="ARBA" id="ARBA00022692"/>
    </source>
</evidence>
<dbReference type="InterPro" id="IPR009346">
    <property type="entry name" value="GRIM-19"/>
</dbReference>
<dbReference type="AlphaFoldDB" id="A0A2T7NE93"/>
<evidence type="ECO:0000313" key="15">
    <source>
        <dbReference type="EMBL" id="PVD19494.1"/>
    </source>
</evidence>
<evidence type="ECO:0000256" key="14">
    <source>
        <dbReference type="RuleBase" id="RU368034"/>
    </source>
</evidence>